<proteinExistence type="predicted"/>
<evidence type="ECO:0000313" key="2">
    <source>
        <dbReference type="EMBL" id="CEG56080.1"/>
    </source>
</evidence>
<dbReference type="AlphaFoldDB" id="A0A098G3L9"/>
<dbReference type="HOGENOM" id="CLU_527648_0_0_6"/>
<dbReference type="Proteomes" id="UP000032430">
    <property type="component" value="Chromosome I"/>
</dbReference>
<dbReference type="SUPFAM" id="SSF53474">
    <property type="entry name" value="alpha/beta-Hydrolases"/>
    <property type="match status" value="1"/>
</dbReference>
<gene>
    <name evidence="2" type="ORF">LFA_0628</name>
</gene>
<sequence>MRTHVPGYYILERPNKKSWFDSFKAPFTQLSQFLPSSLSRAFTIVALGPDEIRLQNPIHVMFTTDDRKEKGTVIVNMLPSKSQKAPKSYFDKKNPFSPVKRQKLLFDNPEHKSHVDSIIAEIGKLLDGSSTQDKCKEKQFAIEDIHLKGLERLDEKLADYFKEQIRQKYGQDFFERPRKTKLDFYTLEPSESVTLESVEVSNAEEQMKPMSERKFIIACMARNQNYIYWLKDFYISSQNIGCSVIGFNYRGVDYSKGMIKTQNDMVNDAIAQADRLLELGVKPENIAFEGMSLGGAIATISAATMHDKGLEVKLYNERSYRSLIRLMIGYIMPKSDSNPWNPLTWLKYIAVGLTYLFLAPIMWLEGWHLDAASAWDRIPMECKDYSVARNHTNPEQHDDDDLVHDSFSSIASLMAEHLEEVKQKQKDGVSLSKAEQQILDDKPESHEFSLNRDDKTNANESSHSAPRRFLLDTHTRSHTMQSYMIESMRTKLGTKPLTLDSSENPTEVCDLSIGVTA</sequence>
<dbReference type="RefSeq" id="WP_045094825.1">
    <property type="nucleotide sequence ID" value="NZ_LN614827.1"/>
</dbReference>
<evidence type="ECO:0000313" key="3">
    <source>
        <dbReference type="Proteomes" id="UP000032430"/>
    </source>
</evidence>
<dbReference type="KEGG" id="lfa:LFA_0628"/>
<feature type="compositionally biased region" description="Basic and acidic residues" evidence="1">
    <location>
        <begin position="439"/>
        <end position="457"/>
    </location>
</feature>
<keyword evidence="2" id="KW-0378">Hydrolase</keyword>
<dbReference type="OrthoDB" id="5641950at2"/>
<dbReference type="GO" id="GO:0016787">
    <property type="term" value="F:hydrolase activity"/>
    <property type="evidence" value="ECO:0007669"/>
    <property type="project" value="UniProtKB-KW"/>
</dbReference>
<keyword evidence="3" id="KW-1185">Reference proteome</keyword>
<dbReference type="EMBL" id="LN614827">
    <property type="protein sequence ID" value="CEG56080.1"/>
    <property type="molecule type" value="Genomic_DNA"/>
</dbReference>
<dbReference type="InterPro" id="IPR029058">
    <property type="entry name" value="AB_hydrolase_fold"/>
</dbReference>
<organism evidence="2 3">
    <name type="scientific">Legionella fallonii LLAP-10</name>
    <dbReference type="NCBI Taxonomy" id="1212491"/>
    <lineage>
        <taxon>Bacteria</taxon>
        <taxon>Pseudomonadati</taxon>
        <taxon>Pseudomonadota</taxon>
        <taxon>Gammaproteobacteria</taxon>
        <taxon>Legionellales</taxon>
        <taxon>Legionellaceae</taxon>
        <taxon>Legionella</taxon>
    </lineage>
</organism>
<accession>A0A098G3L9</accession>
<name>A0A098G3L9_9GAMM</name>
<reference evidence="3" key="1">
    <citation type="submission" date="2014-09" db="EMBL/GenBank/DDBJ databases">
        <authorList>
            <person name="Gomez-Valero L."/>
        </authorList>
    </citation>
    <scope>NUCLEOTIDE SEQUENCE [LARGE SCALE GENOMIC DNA]</scope>
    <source>
        <strain evidence="3">ATCC700992</strain>
    </source>
</reference>
<dbReference type="Gene3D" id="3.40.50.1820">
    <property type="entry name" value="alpha/beta hydrolase"/>
    <property type="match status" value="1"/>
</dbReference>
<dbReference type="STRING" id="1212491.LFA_0628"/>
<protein>
    <submittedName>
        <fullName evidence="2">Putative hydrolase (Similar to SdbA protein, putative substrate of the Dot/Icm system)</fullName>
    </submittedName>
</protein>
<feature type="region of interest" description="Disordered" evidence="1">
    <location>
        <begin position="424"/>
        <end position="464"/>
    </location>
</feature>
<evidence type="ECO:0000256" key="1">
    <source>
        <dbReference type="SAM" id="MobiDB-lite"/>
    </source>
</evidence>